<gene>
    <name evidence="1" type="ORF">GLOINDRAFT_85517</name>
</gene>
<evidence type="ECO:0000313" key="1">
    <source>
        <dbReference type="EMBL" id="ESA04085.1"/>
    </source>
</evidence>
<accession>U9T7I0</accession>
<sequence>MPYVTSNIEVKISLRDVSDECKIKNAIVFHFFGYVLLTHHDPTEVKNHIRVLFELKKSVNDGHLYQALAELTAGDLKSTHAKVMITYGFTILNQKKDKSMFNNIPYLQLMLGSFITIPSFWNEHKWDICHNRITLKISEL</sequence>
<name>U9T7I0_RHIID</name>
<organism evidence="1">
    <name type="scientific">Rhizophagus irregularis (strain DAOM 181602 / DAOM 197198 / MUCL 43194)</name>
    <name type="common">Arbuscular mycorrhizal fungus</name>
    <name type="synonym">Glomus intraradices</name>
    <dbReference type="NCBI Taxonomy" id="747089"/>
    <lineage>
        <taxon>Eukaryota</taxon>
        <taxon>Fungi</taxon>
        <taxon>Fungi incertae sedis</taxon>
        <taxon>Mucoromycota</taxon>
        <taxon>Glomeromycotina</taxon>
        <taxon>Glomeromycetes</taxon>
        <taxon>Glomerales</taxon>
        <taxon>Glomeraceae</taxon>
        <taxon>Rhizophagus</taxon>
    </lineage>
</organism>
<dbReference type="AlphaFoldDB" id="U9T7I0"/>
<reference evidence="1" key="1">
    <citation type="submission" date="2013-07" db="EMBL/GenBank/DDBJ databases">
        <title>The genome of an arbuscular mycorrhizal fungus provides insights into the evolution of the oldest plant symbiosis.</title>
        <authorList>
            <consortium name="DOE Joint Genome Institute"/>
            <person name="Tisserant E."/>
            <person name="Malbreil M."/>
            <person name="Kuo A."/>
            <person name="Kohler A."/>
            <person name="Symeonidi A."/>
            <person name="Balestrini R."/>
            <person name="Charron P."/>
            <person name="Duensing N."/>
            <person name="Frei-dit-Frey N."/>
            <person name="Gianinazzi-Pearson V."/>
            <person name="Gilbert B."/>
            <person name="Handa Y."/>
            <person name="Hijri M."/>
            <person name="Kaul R."/>
            <person name="Kawaguchi M."/>
            <person name="Krajinski F."/>
            <person name="Lammers P."/>
            <person name="Lapierre D."/>
            <person name="Masclaux F.G."/>
            <person name="Murat C."/>
            <person name="Morin E."/>
            <person name="Ndikumana S."/>
            <person name="Pagni M."/>
            <person name="Petitpierre D."/>
            <person name="Requena N."/>
            <person name="Rosikiewicz P."/>
            <person name="Riley R."/>
            <person name="Saito K."/>
            <person name="San Clemente H."/>
            <person name="Shapiro H."/>
            <person name="van Tuinen D."/>
            <person name="Becard G."/>
            <person name="Bonfante P."/>
            <person name="Paszkowski U."/>
            <person name="Shachar-Hill Y."/>
            <person name="Young J.P."/>
            <person name="Sanders I.R."/>
            <person name="Henrissat B."/>
            <person name="Rensing S.A."/>
            <person name="Grigoriev I.V."/>
            <person name="Corradi N."/>
            <person name="Roux C."/>
            <person name="Martin F."/>
        </authorList>
    </citation>
    <scope>NUCLEOTIDE SEQUENCE</scope>
    <source>
        <strain evidence="1">DAOM 197198</strain>
    </source>
</reference>
<protein>
    <submittedName>
        <fullName evidence="1">Uncharacterized protein</fullName>
    </submittedName>
</protein>
<dbReference type="EMBL" id="KI294587">
    <property type="protein sequence ID" value="ESA04085.1"/>
    <property type="molecule type" value="Genomic_DNA"/>
</dbReference>
<proteinExistence type="predicted"/>
<dbReference type="HOGENOM" id="CLU_1836196_0_0_1"/>